<gene>
    <name evidence="1" type="ORF">BK138_09475</name>
</gene>
<dbReference type="EMBL" id="MRTP01000001">
    <property type="protein sequence ID" value="OMF58713.1"/>
    <property type="molecule type" value="Genomic_DNA"/>
</dbReference>
<dbReference type="GO" id="GO:0016020">
    <property type="term" value="C:membrane"/>
    <property type="evidence" value="ECO:0007669"/>
    <property type="project" value="InterPro"/>
</dbReference>
<comment type="caution">
    <text evidence="1">The sequence shown here is derived from an EMBL/GenBank/DDBJ whole genome shotgun (WGS) entry which is preliminary data.</text>
</comment>
<proteinExistence type="predicted"/>
<dbReference type="Gene3D" id="2.60.120.260">
    <property type="entry name" value="Galactose-binding domain-like"/>
    <property type="match status" value="2"/>
</dbReference>
<accession>A0A1R1F3Q7</accession>
<evidence type="ECO:0000313" key="2">
    <source>
        <dbReference type="Proteomes" id="UP000187172"/>
    </source>
</evidence>
<evidence type="ECO:0000313" key="1">
    <source>
        <dbReference type="EMBL" id="OMF58713.1"/>
    </source>
</evidence>
<dbReference type="SUPFAM" id="SSF48230">
    <property type="entry name" value="Chondroitin AC/alginate lyase"/>
    <property type="match status" value="1"/>
</dbReference>
<organism evidence="1 2">
    <name type="scientific">Paenibacillus rhizosphaerae</name>
    <dbReference type="NCBI Taxonomy" id="297318"/>
    <lineage>
        <taxon>Bacteria</taxon>
        <taxon>Bacillati</taxon>
        <taxon>Bacillota</taxon>
        <taxon>Bacilli</taxon>
        <taxon>Bacillales</taxon>
        <taxon>Paenibacillaceae</taxon>
        <taxon>Paenibacillus</taxon>
    </lineage>
</organism>
<dbReference type="Gene3D" id="1.50.10.100">
    <property type="entry name" value="Chondroitin AC/alginate lyase"/>
    <property type="match status" value="1"/>
</dbReference>
<dbReference type="RefSeq" id="WP_076168712.1">
    <property type="nucleotide sequence ID" value="NZ_MRTP01000001.1"/>
</dbReference>
<keyword evidence="2" id="KW-1185">Reference proteome</keyword>
<dbReference type="InterPro" id="IPR015919">
    <property type="entry name" value="Cadherin-like_sf"/>
</dbReference>
<dbReference type="Pfam" id="PF05345">
    <property type="entry name" value="He_PIG"/>
    <property type="match status" value="1"/>
</dbReference>
<dbReference type="Proteomes" id="UP000187172">
    <property type="component" value="Unassembled WGS sequence"/>
</dbReference>
<dbReference type="Gene3D" id="2.60.40.10">
    <property type="entry name" value="Immunoglobulins"/>
    <property type="match status" value="1"/>
</dbReference>
<dbReference type="AlphaFoldDB" id="A0A1R1F3Q7"/>
<dbReference type="InterPro" id="IPR008979">
    <property type="entry name" value="Galactose-bd-like_sf"/>
</dbReference>
<sequence length="1177" mass="130088">MIMEVKHKAPFSQVWRRAGIVLLTISLLIPLFPSNRAAAETASGNGDAAMTDYRVEIHETVSSGFKHPGVGLTKEILENVRTQVLEKKEPWYSYYQAMLISSSAAKDVTSSNQSAADPSKPGSDAFDSQGINSRFIADGLKAYTQALLYYITGDETYRGNALHIIRIWSQMDPAKYKYFQDAHIHTGIPLNRMVTAAEILRYTSYRTESLKWTEQDTADFTNHLITPVIETFQHDNNHFMNQHTYPLLGAMAGYIFTDNRDRYNEGVEWFTVNKTAVNQGINGSIQALFRLVDTDAVTGEKLTTPRVQHVEMGRDQAHGGGDLNNAAILSRLLLAQGTKVDPVKGTVSTANNAVNSYEFLNNRILSAADYFSRYMLGYDTPWTPVAASTDPDGKPLIIYKQLSEMYRGRMVTTNFWDIYFYYKYTEGLNLKKEAPYLTELFEKRPPSNYYYKGNLEQAWDNVDGGGDFWLYIPKKAGAEGNKLVPKAQQDSARIDVEERYTAFDKNAATRKDGDVSYIEVKATENGSWLAPLNVAYGDRSKPLLVGLRFRTNGPAQLAMSRAMGSAPYHMLTLPDTKGEWRYITYDMGIDHVTYSQVDPNHSIVYWKVTGPGTKVSIDSLNVKAGEQLTPPVFKAGSGDLERVTSVGAATSYDFSATDPGSNDRVTYETEGLPAGAELDPDTGAFRYKPEQAGTYAFTVTATDGTTVATRNVRFDVTEDRKSAVDAAAANYDSNTGYVSSSLEHFKQTYADALASIGEASDELFDRKLSDVLRAAKELEPLTPHLSDGSLDYTAGVVVASSFGDYLSSLTDGDDNTFAAYGLAADLFHTIDFGSSFKVSADAFQIQGRRSFPERIAGIAVFGSNDGETWTRLTSGSTGLTEDMQRLEVDEAYRQEPFRYLKMQMIAPQSTMLEVSEFRIEGQRHEIHNDLDSVSIASEHALKQRIVPGDPVQLSFTSKETISQVRVSIQGEEAEVRTDDQRHWTADTVLSDDAPTGNVKFNITYTKADGTPGTPQVLTTDNSKLFVSRNDDVIDVLQAADFIDSTGRAAADTLKNVANLFDADAGTISDFRLNGGGAGGYIVFDLKEGHQAQLTGVELMARQDSYFSRIKGTVVQGSNDLTEWTALTSPAQSTADWQVLPINGKEAYRYIRMYNAGTWFGNMAELRLHGTVQSSLGR</sequence>
<dbReference type="InterPro" id="IPR013783">
    <property type="entry name" value="Ig-like_fold"/>
</dbReference>
<dbReference type="GO" id="GO:0005509">
    <property type="term" value="F:calcium ion binding"/>
    <property type="evidence" value="ECO:0007669"/>
    <property type="project" value="InterPro"/>
</dbReference>
<dbReference type="SUPFAM" id="SSF49313">
    <property type="entry name" value="Cadherin-like"/>
    <property type="match status" value="1"/>
</dbReference>
<dbReference type="STRING" id="297318.BK138_09475"/>
<name>A0A1R1F3Q7_9BACL</name>
<protein>
    <submittedName>
        <fullName evidence="1">Uncharacterized protein</fullName>
    </submittedName>
</protein>
<dbReference type="InterPro" id="IPR008929">
    <property type="entry name" value="Chondroitin_lyas"/>
</dbReference>
<dbReference type="SUPFAM" id="SSF49785">
    <property type="entry name" value="Galactose-binding domain-like"/>
    <property type="match status" value="2"/>
</dbReference>
<dbReference type="CDD" id="cd11304">
    <property type="entry name" value="Cadherin_repeat"/>
    <property type="match status" value="1"/>
</dbReference>
<reference evidence="1 2" key="1">
    <citation type="submission" date="2016-11" db="EMBL/GenBank/DDBJ databases">
        <title>Paenibacillus species isolates.</title>
        <authorList>
            <person name="Beno S.M."/>
        </authorList>
    </citation>
    <scope>NUCLEOTIDE SEQUENCE [LARGE SCALE GENOMIC DNA]</scope>
    <source>
        <strain evidence="1 2">FSL R5-0378</strain>
    </source>
</reference>